<dbReference type="AlphaFoldDB" id="A0A133VGG1"/>
<proteinExistence type="predicted"/>
<name>A0A133VGG1_9EURY</name>
<keyword evidence="1" id="KW-0812">Transmembrane</keyword>
<reference evidence="2 3" key="1">
    <citation type="journal article" date="2016" name="Sci. Rep.">
        <title>Metabolic traits of an uncultured archaeal lineage -MSBL1- from brine pools of the Red Sea.</title>
        <authorList>
            <person name="Mwirichia R."/>
            <person name="Alam I."/>
            <person name="Rashid M."/>
            <person name="Vinu M."/>
            <person name="Ba-Alawi W."/>
            <person name="Anthony Kamau A."/>
            <person name="Kamanda Ngugi D."/>
            <person name="Goker M."/>
            <person name="Klenk H.P."/>
            <person name="Bajic V."/>
            <person name="Stingl U."/>
        </authorList>
    </citation>
    <scope>NUCLEOTIDE SEQUENCE [LARGE SCALE GENOMIC DNA]</scope>
    <source>
        <strain evidence="2">SCGC-AAA382A13</strain>
    </source>
</reference>
<dbReference type="EMBL" id="LHYD01000008">
    <property type="protein sequence ID" value="KXB05520.1"/>
    <property type="molecule type" value="Genomic_DNA"/>
</dbReference>
<accession>A0A133VGG1</accession>
<keyword evidence="3" id="KW-1185">Reference proteome</keyword>
<sequence>MEKWQLFYLIILAAGLIVGRLLSPILAVFLIWVMIISSELVRYWREVREFEEKAAEAKLSKR</sequence>
<gene>
    <name evidence="2" type="ORF">AKJ50_00680</name>
</gene>
<keyword evidence="1" id="KW-0472">Membrane</keyword>
<evidence type="ECO:0000313" key="3">
    <source>
        <dbReference type="Proteomes" id="UP000070311"/>
    </source>
</evidence>
<organism evidence="2 3">
    <name type="scientific">candidate division MSBL1 archaeon SCGC-AAA382A13</name>
    <dbReference type="NCBI Taxonomy" id="1698279"/>
    <lineage>
        <taxon>Archaea</taxon>
        <taxon>Methanobacteriati</taxon>
        <taxon>Methanobacteriota</taxon>
        <taxon>candidate division MSBL1</taxon>
    </lineage>
</organism>
<comment type="caution">
    <text evidence="2">The sequence shown here is derived from an EMBL/GenBank/DDBJ whole genome shotgun (WGS) entry which is preliminary data.</text>
</comment>
<keyword evidence="1" id="KW-1133">Transmembrane helix</keyword>
<evidence type="ECO:0000256" key="1">
    <source>
        <dbReference type="SAM" id="Phobius"/>
    </source>
</evidence>
<protein>
    <submittedName>
        <fullName evidence="2">Uncharacterized protein</fullName>
    </submittedName>
</protein>
<evidence type="ECO:0000313" key="2">
    <source>
        <dbReference type="EMBL" id="KXB05520.1"/>
    </source>
</evidence>
<feature type="transmembrane region" description="Helical" evidence="1">
    <location>
        <begin position="6"/>
        <end position="35"/>
    </location>
</feature>
<dbReference type="Proteomes" id="UP000070311">
    <property type="component" value="Unassembled WGS sequence"/>
</dbReference>